<keyword evidence="5 14" id="KW-0028">Amino-acid biosynthesis</keyword>
<evidence type="ECO:0000256" key="10">
    <source>
        <dbReference type="ARBA" id="ARBA00022842"/>
    </source>
</evidence>
<evidence type="ECO:0000256" key="9">
    <source>
        <dbReference type="ARBA" id="ARBA00022827"/>
    </source>
</evidence>
<accession>A0A9E6Y384</accession>
<dbReference type="RefSeq" id="WP_259312680.1">
    <property type="nucleotide sequence ID" value="NZ_CP087164.1"/>
</dbReference>
<comment type="pathway">
    <text evidence="1 14">Amino-acid biosynthesis; L-isoleucine biosynthesis; L-isoleucine from 2-oxobutanoate: step 1/4.</text>
</comment>
<dbReference type="KEGG" id="sbae:DSM104329_05092"/>
<dbReference type="GO" id="GO:0003984">
    <property type="term" value="F:acetolactate synthase activity"/>
    <property type="evidence" value="ECO:0007669"/>
    <property type="project" value="UniProtKB-EC"/>
</dbReference>
<dbReference type="Pfam" id="PF02776">
    <property type="entry name" value="TPP_enzyme_N"/>
    <property type="match status" value="1"/>
</dbReference>
<evidence type="ECO:0000256" key="11">
    <source>
        <dbReference type="ARBA" id="ARBA00023052"/>
    </source>
</evidence>
<evidence type="ECO:0000256" key="14">
    <source>
        <dbReference type="RuleBase" id="RU003591"/>
    </source>
</evidence>
<evidence type="ECO:0000256" key="6">
    <source>
        <dbReference type="ARBA" id="ARBA00022630"/>
    </source>
</evidence>
<dbReference type="InterPro" id="IPR029061">
    <property type="entry name" value="THDP-binding"/>
</dbReference>
<comment type="cofactor">
    <cofactor evidence="14">
        <name>thiamine diphosphate</name>
        <dbReference type="ChEBI" id="CHEBI:58937"/>
    </cofactor>
    <text evidence="14">Binds 1 thiamine pyrophosphate per subunit.</text>
</comment>
<evidence type="ECO:0000259" key="15">
    <source>
        <dbReference type="Pfam" id="PF00205"/>
    </source>
</evidence>
<dbReference type="Proteomes" id="UP001162834">
    <property type="component" value="Chromosome"/>
</dbReference>
<sequence>MRGADRLIEALEREGVEAVFGLPGGASLPIHDALHDAPIRHVLVRHEAGAGHAAEGYAKATGRVGVAIVTSGPGATNLVTPICDAHMDSVPTVFITAQVSSHLRGTNAFQECDVLGMTLPIVKHSIGVESADHVAQAVHEAFHVARTGRPGPVLVDVPADAAKGPAREGRAELSLPGYRTRCVPHVGQLRKAAAAIAAARRPVVYAGGGVVHAEASDRLTEFARHFELPVTTTLMALGAFPASDRRWLGMLGMHGTRAANWAMDEADLVIAVGARFDDRVTGELQSFAREAKVVHIDVDATEISKNVEAHIPVVGDAGQALDGLARELDALAPDPVRLIEWWARIGGWLDAHPVRRAAGHDAGTIDPEAALDALDAALRGDAIVATDVGQHQMWAANRLRFDRPRRWLTSGGLGTMGFGLPAALGAQTAFPEETVVCVTGDGSLVMNVQELATAVEEELPVKVVLLDNAGLGMVRQQQDMFWDGRRAASALGGALDWELVSRGFGVAARSVDEPGELDDALAETLAEPGPALLRVGIAPEADCLPMFRPGGPAREMIG</sequence>
<dbReference type="Pfam" id="PF00205">
    <property type="entry name" value="TPP_enzyme_M"/>
    <property type="match status" value="1"/>
</dbReference>
<protein>
    <recommendedName>
        <fullName evidence="4 14">Acetolactate synthase</fullName>
        <ecNumber evidence="4 14">2.2.1.6</ecNumber>
    </recommendedName>
</protein>
<keyword evidence="7 14" id="KW-0808">Transferase</keyword>
<dbReference type="InterPro" id="IPR039368">
    <property type="entry name" value="AHAS_TPP"/>
</dbReference>
<dbReference type="InterPro" id="IPR012846">
    <property type="entry name" value="Acetolactate_synth_lsu"/>
</dbReference>
<evidence type="ECO:0000259" key="17">
    <source>
        <dbReference type="Pfam" id="PF02776"/>
    </source>
</evidence>
<organism evidence="18 19">
    <name type="scientific">Capillimicrobium parvum</name>
    <dbReference type="NCBI Taxonomy" id="2884022"/>
    <lineage>
        <taxon>Bacteria</taxon>
        <taxon>Bacillati</taxon>
        <taxon>Actinomycetota</taxon>
        <taxon>Thermoleophilia</taxon>
        <taxon>Solirubrobacterales</taxon>
        <taxon>Capillimicrobiaceae</taxon>
        <taxon>Capillimicrobium</taxon>
    </lineage>
</organism>
<evidence type="ECO:0000313" key="18">
    <source>
        <dbReference type="EMBL" id="UGS38662.1"/>
    </source>
</evidence>
<comment type="cofactor">
    <cofactor evidence="14">
        <name>Mg(2+)</name>
        <dbReference type="ChEBI" id="CHEBI:18420"/>
    </cofactor>
    <text evidence="14">Binds 1 Mg(2+) ion per subunit.</text>
</comment>
<feature type="domain" description="Thiamine pyrophosphate enzyme N-terminal TPP-binding" evidence="17">
    <location>
        <begin position="1"/>
        <end position="116"/>
    </location>
</feature>
<evidence type="ECO:0000256" key="3">
    <source>
        <dbReference type="ARBA" id="ARBA00007812"/>
    </source>
</evidence>
<comment type="pathway">
    <text evidence="2 14">Amino-acid biosynthesis; L-valine biosynthesis; L-valine from pyruvate: step 1/4.</text>
</comment>
<evidence type="ECO:0000259" key="16">
    <source>
        <dbReference type="Pfam" id="PF02775"/>
    </source>
</evidence>
<reference evidence="18" key="1">
    <citation type="journal article" date="2022" name="Int. J. Syst. Evol. Microbiol.">
        <title>Pseudomonas aegrilactucae sp. nov. and Pseudomonas morbosilactucae sp. nov., pathogens causing bacterial rot of lettuce in Japan.</title>
        <authorList>
            <person name="Sawada H."/>
            <person name="Fujikawa T."/>
            <person name="Satou M."/>
        </authorList>
    </citation>
    <scope>NUCLEOTIDE SEQUENCE</scope>
    <source>
        <strain evidence="18">0166_1</strain>
    </source>
</reference>
<dbReference type="EC" id="2.2.1.6" evidence="4 14"/>
<name>A0A9E6Y384_9ACTN</name>
<dbReference type="InterPro" id="IPR012000">
    <property type="entry name" value="Thiamin_PyroP_enz_cen_dom"/>
</dbReference>
<feature type="domain" description="Thiamine pyrophosphate enzyme TPP-binding" evidence="16">
    <location>
        <begin position="387"/>
        <end position="535"/>
    </location>
</feature>
<evidence type="ECO:0000313" key="19">
    <source>
        <dbReference type="Proteomes" id="UP001162834"/>
    </source>
</evidence>
<feature type="domain" description="Thiamine pyrophosphate enzyme central" evidence="15">
    <location>
        <begin position="189"/>
        <end position="324"/>
    </location>
</feature>
<dbReference type="PANTHER" id="PTHR18968:SF13">
    <property type="entry name" value="ACETOLACTATE SYNTHASE CATALYTIC SUBUNIT, MITOCHONDRIAL"/>
    <property type="match status" value="1"/>
</dbReference>
<keyword evidence="12 14" id="KW-0100">Branched-chain amino acid biosynthesis</keyword>
<evidence type="ECO:0000256" key="12">
    <source>
        <dbReference type="ARBA" id="ARBA00023304"/>
    </source>
</evidence>
<comment type="catalytic activity">
    <reaction evidence="13 14">
        <text>2 pyruvate + H(+) = (2S)-2-acetolactate + CO2</text>
        <dbReference type="Rhea" id="RHEA:25249"/>
        <dbReference type="ChEBI" id="CHEBI:15361"/>
        <dbReference type="ChEBI" id="CHEBI:15378"/>
        <dbReference type="ChEBI" id="CHEBI:16526"/>
        <dbReference type="ChEBI" id="CHEBI:58476"/>
        <dbReference type="EC" id="2.2.1.6"/>
    </reaction>
</comment>
<dbReference type="Gene3D" id="3.40.50.1220">
    <property type="entry name" value="TPP-binding domain"/>
    <property type="match status" value="1"/>
</dbReference>
<dbReference type="InterPro" id="IPR011766">
    <property type="entry name" value="TPP_enzyme_TPP-bd"/>
</dbReference>
<dbReference type="AlphaFoldDB" id="A0A9E6Y384"/>
<dbReference type="SUPFAM" id="SSF52518">
    <property type="entry name" value="Thiamin diphosphate-binding fold (THDP-binding)"/>
    <property type="match status" value="2"/>
</dbReference>
<dbReference type="EMBL" id="CP087164">
    <property type="protein sequence ID" value="UGS38662.1"/>
    <property type="molecule type" value="Genomic_DNA"/>
</dbReference>
<dbReference type="InterPro" id="IPR045229">
    <property type="entry name" value="TPP_enz"/>
</dbReference>
<dbReference type="GO" id="GO:0005948">
    <property type="term" value="C:acetolactate synthase complex"/>
    <property type="evidence" value="ECO:0007669"/>
    <property type="project" value="TreeGrafter"/>
</dbReference>
<dbReference type="Gene3D" id="3.40.50.970">
    <property type="match status" value="2"/>
</dbReference>
<evidence type="ECO:0000256" key="2">
    <source>
        <dbReference type="ARBA" id="ARBA00005025"/>
    </source>
</evidence>
<evidence type="ECO:0000256" key="4">
    <source>
        <dbReference type="ARBA" id="ARBA00013145"/>
    </source>
</evidence>
<dbReference type="GO" id="GO:0050660">
    <property type="term" value="F:flavin adenine dinucleotide binding"/>
    <property type="evidence" value="ECO:0007669"/>
    <property type="project" value="InterPro"/>
</dbReference>
<dbReference type="GO" id="GO:0030976">
    <property type="term" value="F:thiamine pyrophosphate binding"/>
    <property type="evidence" value="ECO:0007669"/>
    <property type="project" value="UniProtKB-UniRule"/>
</dbReference>
<evidence type="ECO:0000256" key="7">
    <source>
        <dbReference type="ARBA" id="ARBA00022679"/>
    </source>
</evidence>
<dbReference type="InterPro" id="IPR029035">
    <property type="entry name" value="DHS-like_NAD/FAD-binding_dom"/>
</dbReference>
<dbReference type="FunFam" id="3.40.50.970:FF:000016">
    <property type="entry name" value="Acetolactate synthase"/>
    <property type="match status" value="1"/>
</dbReference>
<dbReference type="CDD" id="cd02015">
    <property type="entry name" value="TPP_AHAS"/>
    <property type="match status" value="1"/>
</dbReference>
<proteinExistence type="inferred from homology"/>
<dbReference type="PANTHER" id="PTHR18968">
    <property type="entry name" value="THIAMINE PYROPHOSPHATE ENZYMES"/>
    <property type="match status" value="1"/>
</dbReference>
<keyword evidence="8 14" id="KW-0479">Metal-binding</keyword>
<keyword evidence="9" id="KW-0274">FAD</keyword>
<gene>
    <name evidence="18" type="primary">ilvB_3</name>
    <name evidence="18" type="ORF">DSM104329_05092</name>
</gene>
<dbReference type="InterPro" id="IPR000399">
    <property type="entry name" value="TPP-bd_CS"/>
</dbReference>
<dbReference type="GO" id="GO:0009099">
    <property type="term" value="P:L-valine biosynthetic process"/>
    <property type="evidence" value="ECO:0007669"/>
    <property type="project" value="TreeGrafter"/>
</dbReference>
<comment type="similarity">
    <text evidence="3 14">Belongs to the TPP enzyme family.</text>
</comment>
<dbReference type="SUPFAM" id="SSF52467">
    <property type="entry name" value="DHS-like NAD/FAD-binding domain"/>
    <property type="match status" value="1"/>
</dbReference>
<dbReference type="Pfam" id="PF02775">
    <property type="entry name" value="TPP_enzyme_C"/>
    <property type="match status" value="1"/>
</dbReference>
<dbReference type="GO" id="GO:0000287">
    <property type="term" value="F:magnesium ion binding"/>
    <property type="evidence" value="ECO:0007669"/>
    <property type="project" value="UniProtKB-UniRule"/>
</dbReference>
<dbReference type="PROSITE" id="PS00187">
    <property type="entry name" value="TPP_ENZYMES"/>
    <property type="match status" value="1"/>
</dbReference>
<keyword evidence="6" id="KW-0285">Flavoprotein</keyword>
<dbReference type="CDD" id="cd07035">
    <property type="entry name" value="TPP_PYR_POX_like"/>
    <property type="match status" value="1"/>
</dbReference>
<dbReference type="NCBIfam" id="TIGR00118">
    <property type="entry name" value="acolac_lg"/>
    <property type="match status" value="1"/>
</dbReference>
<keyword evidence="11 14" id="KW-0786">Thiamine pyrophosphate</keyword>
<dbReference type="FunFam" id="3.40.50.1220:FF:000008">
    <property type="entry name" value="Acetolactate synthase"/>
    <property type="match status" value="1"/>
</dbReference>
<evidence type="ECO:0000256" key="1">
    <source>
        <dbReference type="ARBA" id="ARBA00004974"/>
    </source>
</evidence>
<evidence type="ECO:0000256" key="8">
    <source>
        <dbReference type="ARBA" id="ARBA00022723"/>
    </source>
</evidence>
<dbReference type="FunFam" id="3.40.50.970:FF:000007">
    <property type="entry name" value="Acetolactate synthase"/>
    <property type="match status" value="1"/>
</dbReference>
<keyword evidence="19" id="KW-1185">Reference proteome</keyword>
<dbReference type="GO" id="GO:0009097">
    <property type="term" value="P:isoleucine biosynthetic process"/>
    <property type="evidence" value="ECO:0007669"/>
    <property type="project" value="TreeGrafter"/>
</dbReference>
<evidence type="ECO:0000256" key="5">
    <source>
        <dbReference type="ARBA" id="ARBA00022605"/>
    </source>
</evidence>
<keyword evidence="10 14" id="KW-0460">Magnesium</keyword>
<dbReference type="InterPro" id="IPR012001">
    <property type="entry name" value="Thiamin_PyroP_enz_TPP-bd_dom"/>
</dbReference>
<evidence type="ECO:0000256" key="13">
    <source>
        <dbReference type="ARBA" id="ARBA00048670"/>
    </source>
</evidence>